<organism evidence="4 5">
    <name type="scientific">Lentinus brumalis</name>
    <dbReference type="NCBI Taxonomy" id="2498619"/>
    <lineage>
        <taxon>Eukaryota</taxon>
        <taxon>Fungi</taxon>
        <taxon>Dikarya</taxon>
        <taxon>Basidiomycota</taxon>
        <taxon>Agaricomycotina</taxon>
        <taxon>Agaricomycetes</taxon>
        <taxon>Polyporales</taxon>
        <taxon>Polyporaceae</taxon>
        <taxon>Lentinus</taxon>
    </lineage>
</organism>
<dbReference type="AlphaFoldDB" id="A0A371D7Q3"/>
<feature type="compositionally biased region" description="Low complexity" evidence="2">
    <location>
        <begin position="278"/>
        <end position="305"/>
    </location>
</feature>
<feature type="compositionally biased region" description="Low complexity" evidence="2">
    <location>
        <begin position="409"/>
        <end position="419"/>
    </location>
</feature>
<feature type="compositionally biased region" description="Polar residues" evidence="2">
    <location>
        <begin position="69"/>
        <end position="81"/>
    </location>
</feature>
<feature type="compositionally biased region" description="Low complexity" evidence="2">
    <location>
        <begin position="107"/>
        <end position="118"/>
    </location>
</feature>
<keyword evidence="1" id="KW-0479">Metal-binding</keyword>
<feature type="compositionally biased region" description="Polar residues" evidence="2">
    <location>
        <begin position="220"/>
        <end position="233"/>
    </location>
</feature>
<feature type="compositionally biased region" description="Low complexity" evidence="2">
    <location>
        <begin position="258"/>
        <end position="267"/>
    </location>
</feature>
<evidence type="ECO:0000259" key="3">
    <source>
        <dbReference type="PROSITE" id="PS50157"/>
    </source>
</evidence>
<evidence type="ECO:0000256" key="1">
    <source>
        <dbReference type="PROSITE-ProRule" id="PRU00042"/>
    </source>
</evidence>
<gene>
    <name evidence="4" type="ORF">OH76DRAFT_1483684</name>
</gene>
<keyword evidence="1" id="KW-0863">Zinc-finger</keyword>
<evidence type="ECO:0000256" key="2">
    <source>
        <dbReference type="SAM" id="MobiDB-lite"/>
    </source>
</evidence>
<feature type="compositionally biased region" description="Polar residues" evidence="2">
    <location>
        <begin position="186"/>
        <end position="195"/>
    </location>
</feature>
<proteinExistence type="predicted"/>
<keyword evidence="1" id="KW-0862">Zinc</keyword>
<feature type="compositionally biased region" description="Polar residues" evidence="2">
    <location>
        <begin position="307"/>
        <end position="320"/>
    </location>
</feature>
<feature type="domain" description="C2H2-type" evidence="3">
    <location>
        <begin position="9"/>
        <end position="34"/>
    </location>
</feature>
<dbReference type="GO" id="GO:0008270">
    <property type="term" value="F:zinc ion binding"/>
    <property type="evidence" value="ECO:0007669"/>
    <property type="project" value="UniProtKB-KW"/>
</dbReference>
<evidence type="ECO:0000313" key="5">
    <source>
        <dbReference type="Proteomes" id="UP000256964"/>
    </source>
</evidence>
<feature type="region of interest" description="Disordered" evidence="2">
    <location>
        <begin position="53"/>
        <end position="585"/>
    </location>
</feature>
<feature type="compositionally biased region" description="Basic and acidic residues" evidence="2">
    <location>
        <begin position="455"/>
        <end position="465"/>
    </location>
</feature>
<feature type="compositionally biased region" description="Low complexity" evidence="2">
    <location>
        <begin position="498"/>
        <end position="528"/>
    </location>
</feature>
<dbReference type="PROSITE" id="PS00028">
    <property type="entry name" value="ZINC_FINGER_C2H2_1"/>
    <property type="match status" value="1"/>
</dbReference>
<feature type="compositionally biased region" description="Polar residues" evidence="2">
    <location>
        <begin position="570"/>
        <end position="585"/>
    </location>
</feature>
<dbReference type="InterPro" id="IPR013087">
    <property type="entry name" value="Znf_C2H2_type"/>
</dbReference>
<feature type="compositionally biased region" description="Pro residues" evidence="2">
    <location>
        <begin position="119"/>
        <end position="129"/>
    </location>
</feature>
<name>A0A371D7Q3_9APHY</name>
<feature type="compositionally biased region" description="Low complexity" evidence="2">
    <location>
        <begin position="157"/>
        <end position="176"/>
    </location>
</feature>
<feature type="compositionally biased region" description="Polar residues" evidence="2">
    <location>
        <begin position="542"/>
        <end position="553"/>
    </location>
</feature>
<feature type="compositionally biased region" description="Pro residues" evidence="2">
    <location>
        <begin position="95"/>
        <end position="106"/>
    </location>
</feature>
<keyword evidence="5" id="KW-1185">Reference proteome</keyword>
<reference evidence="4 5" key="1">
    <citation type="journal article" date="2018" name="Biotechnol. Biofuels">
        <title>Integrative visual omics of the white-rot fungus Polyporus brumalis exposes the biotechnological potential of its oxidative enzymes for delignifying raw plant biomass.</title>
        <authorList>
            <person name="Miyauchi S."/>
            <person name="Rancon A."/>
            <person name="Drula E."/>
            <person name="Hage H."/>
            <person name="Chaduli D."/>
            <person name="Favel A."/>
            <person name="Grisel S."/>
            <person name="Henrissat B."/>
            <person name="Herpoel-Gimbert I."/>
            <person name="Ruiz-Duenas F.J."/>
            <person name="Chevret D."/>
            <person name="Hainaut M."/>
            <person name="Lin J."/>
            <person name="Wang M."/>
            <person name="Pangilinan J."/>
            <person name="Lipzen A."/>
            <person name="Lesage-Meessen L."/>
            <person name="Navarro D."/>
            <person name="Riley R."/>
            <person name="Grigoriev I.V."/>
            <person name="Zhou S."/>
            <person name="Raouche S."/>
            <person name="Rosso M.N."/>
        </authorList>
    </citation>
    <scope>NUCLEOTIDE SEQUENCE [LARGE SCALE GENOMIC DNA]</scope>
    <source>
        <strain evidence="4 5">BRFM 1820</strain>
    </source>
</reference>
<accession>A0A371D7Q3</accession>
<protein>
    <recommendedName>
        <fullName evidence="3">C2H2-type domain-containing protein</fullName>
    </recommendedName>
</protein>
<dbReference type="STRING" id="139420.A0A371D7Q3"/>
<dbReference type="PROSITE" id="PS50157">
    <property type="entry name" value="ZINC_FINGER_C2H2_2"/>
    <property type="match status" value="1"/>
</dbReference>
<dbReference type="EMBL" id="KZ857410">
    <property type="protein sequence ID" value="RDX48576.1"/>
    <property type="molecule type" value="Genomic_DNA"/>
</dbReference>
<dbReference type="Proteomes" id="UP000256964">
    <property type="component" value="Unassembled WGS sequence"/>
</dbReference>
<sequence>MDRHAGAIWACSWNWCPETFRQKTDLLTHLHGTHFNNILKVKKRDWDTYLRSTEGRNGATDSLLDVNLTYPSTSSNESPVNTGGSGSSASSRQRSPPPATPPPLPRNMPSSRSHSSHTPPHPNPSPMLPPASVSSSQRGPSPAKKRKASFASYNAQSSPMSTPSVSSVPPSPALSSMIADAINRAGQINQQSPHNPHSAAGRFAAAGMQGPPRVLPRRTSMGTSPSPLSQSSRPVPAAPHPVFPVRQGVKSITPKSPGAASAGSAQAVEDALTQNLDSKSSSSSLSRTSSSANPSQPASQVSASALHKSSQVSDVQQSYCGSHAVESFADSPSLPQVHVEVPAEPDLVESQPAAPLPLPRTRRALSRASADSQPSQAPVAITRTLRSRSKTPAPAPPPTIPLPRRTNRSRASSASNANAQPRAGSKPPSTRRAGSKQPPSKAQSGTTSTQGLPALDEHPEEERAVADAGGAGAALASQQPAFRSGKLQLPRRTRTAPHAHAQSQAQSQPETQSQTQVSRSRSDVPVSVKAEPEDADAMNIDPPSQTAPSQSQEAGGYREGYGFDLGGIQLMTQRPYPSQSQDWSQ</sequence>
<evidence type="ECO:0000313" key="4">
    <source>
        <dbReference type="EMBL" id="RDX48576.1"/>
    </source>
</evidence>
<dbReference type="OrthoDB" id="2756589at2759"/>
<feature type="compositionally biased region" description="Polar residues" evidence="2">
    <location>
        <begin position="437"/>
        <end position="451"/>
    </location>
</feature>